<keyword evidence="10" id="KW-1185">Reference proteome</keyword>
<dbReference type="EMBL" id="JBAMIC010004070">
    <property type="protein sequence ID" value="KAK7088576.1"/>
    <property type="molecule type" value="Genomic_DNA"/>
</dbReference>
<dbReference type="FunFam" id="1.10.10.1410:FF:000002">
    <property type="entry name" value="60S acidic ribosomal protein P2"/>
    <property type="match status" value="1"/>
</dbReference>
<dbReference type="GO" id="GO:0002182">
    <property type="term" value="P:cytoplasmic translational elongation"/>
    <property type="evidence" value="ECO:0007669"/>
    <property type="project" value="InterPro"/>
</dbReference>
<feature type="compositionally biased region" description="Basic and acidic residues" evidence="8">
    <location>
        <begin position="87"/>
        <end position="97"/>
    </location>
</feature>
<evidence type="ECO:0000256" key="7">
    <source>
        <dbReference type="ARBA" id="ARBA00035443"/>
    </source>
</evidence>
<reference evidence="9 10" key="1">
    <citation type="submission" date="2024-02" db="EMBL/GenBank/DDBJ databases">
        <title>Chromosome-scale genome assembly of the rough periwinkle Littorina saxatilis.</title>
        <authorList>
            <person name="De Jode A."/>
            <person name="Faria R."/>
            <person name="Formenti G."/>
            <person name="Sims Y."/>
            <person name="Smith T.P."/>
            <person name="Tracey A."/>
            <person name="Wood J.M.D."/>
            <person name="Zagrodzka Z.B."/>
            <person name="Johannesson K."/>
            <person name="Butlin R.K."/>
            <person name="Leder E.H."/>
        </authorList>
    </citation>
    <scope>NUCLEOTIDE SEQUENCE [LARGE SCALE GENOMIC DNA]</scope>
    <source>
        <strain evidence="9">Snail1</strain>
        <tissue evidence="9">Muscle</tissue>
    </source>
</reference>
<dbReference type="PANTHER" id="PTHR21141:SF5">
    <property type="entry name" value="LARGE RIBOSOMAL SUBUNIT PROTEIN P2"/>
    <property type="match status" value="1"/>
</dbReference>
<evidence type="ECO:0000256" key="8">
    <source>
        <dbReference type="SAM" id="MobiDB-lite"/>
    </source>
</evidence>
<name>A0AAN9FXJ1_9CAEN</name>
<accession>A0AAN9FXJ1</accession>
<keyword evidence="3" id="KW-0597">Phosphoprotein</keyword>
<evidence type="ECO:0000313" key="9">
    <source>
        <dbReference type="EMBL" id="KAK7088576.1"/>
    </source>
</evidence>
<evidence type="ECO:0000313" key="10">
    <source>
        <dbReference type="Proteomes" id="UP001374579"/>
    </source>
</evidence>
<evidence type="ECO:0000256" key="3">
    <source>
        <dbReference type="ARBA" id="ARBA00022553"/>
    </source>
</evidence>
<keyword evidence="5" id="KW-0687">Ribonucleoprotein</keyword>
<dbReference type="InterPro" id="IPR044076">
    <property type="entry name" value="Ribosomal_P2"/>
</dbReference>
<comment type="function">
    <text evidence="1">Plays an important role in the elongation step of protein synthesis.</text>
</comment>
<dbReference type="InterPro" id="IPR027534">
    <property type="entry name" value="Ribosomal_P1/P2"/>
</dbReference>
<dbReference type="GO" id="GO:0003735">
    <property type="term" value="F:structural constituent of ribosome"/>
    <property type="evidence" value="ECO:0007669"/>
    <property type="project" value="InterPro"/>
</dbReference>
<evidence type="ECO:0000256" key="2">
    <source>
        <dbReference type="ARBA" id="ARBA00005436"/>
    </source>
</evidence>
<dbReference type="Pfam" id="PF00428">
    <property type="entry name" value="Ribosomal_60s"/>
    <property type="match status" value="1"/>
</dbReference>
<organism evidence="9 10">
    <name type="scientific">Littorina saxatilis</name>
    <dbReference type="NCBI Taxonomy" id="31220"/>
    <lineage>
        <taxon>Eukaryota</taxon>
        <taxon>Metazoa</taxon>
        <taxon>Spiralia</taxon>
        <taxon>Lophotrochozoa</taxon>
        <taxon>Mollusca</taxon>
        <taxon>Gastropoda</taxon>
        <taxon>Caenogastropoda</taxon>
        <taxon>Littorinimorpha</taxon>
        <taxon>Littorinoidea</taxon>
        <taxon>Littorinidae</taxon>
        <taxon>Littorina</taxon>
    </lineage>
</organism>
<evidence type="ECO:0000256" key="5">
    <source>
        <dbReference type="ARBA" id="ARBA00023274"/>
    </source>
</evidence>
<protein>
    <recommendedName>
        <fullName evidence="6">Large ribosomal subunit protein P2</fullName>
    </recommendedName>
    <alternativeName>
        <fullName evidence="7">60S acidic ribosomal protein P2</fullName>
    </alternativeName>
</protein>
<dbReference type="InterPro" id="IPR038716">
    <property type="entry name" value="P1/P2_N_sf"/>
</dbReference>
<dbReference type="GO" id="GO:0022625">
    <property type="term" value="C:cytosolic large ribosomal subunit"/>
    <property type="evidence" value="ECO:0007669"/>
    <property type="project" value="InterPro"/>
</dbReference>
<dbReference type="HAMAP" id="MF_01478">
    <property type="entry name" value="Ribosomal_L12_arch"/>
    <property type="match status" value="1"/>
</dbReference>
<dbReference type="PANTHER" id="PTHR21141">
    <property type="entry name" value="60S ACIDIC RIBOSOMAL PROTEIN FAMILY MEMBER"/>
    <property type="match status" value="1"/>
</dbReference>
<keyword evidence="4" id="KW-0689">Ribosomal protein</keyword>
<dbReference type="CDD" id="cd05833">
    <property type="entry name" value="Ribosomal_P2"/>
    <property type="match status" value="1"/>
</dbReference>
<dbReference type="PRINTS" id="PR00456">
    <property type="entry name" value="RIBOSOMALP2"/>
</dbReference>
<dbReference type="Proteomes" id="UP001374579">
    <property type="component" value="Unassembled WGS sequence"/>
</dbReference>
<evidence type="ECO:0000256" key="1">
    <source>
        <dbReference type="ARBA" id="ARBA00003362"/>
    </source>
</evidence>
<comment type="caution">
    <text evidence="9">The sequence shown here is derived from an EMBL/GenBank/DDBJ whole genome shotgun (WGS) entry which is preliminary data.</text>
</comment>
<evidence type="ECO:0000256" key="4">
    <source>
        <dbReference type="ARBA" id="ARBA00022980"/>
    </source>
</evidence>
<dbReference type="Gene3D" id="1.10.10.1410">
    <property type="match status" value="1"/>
</dbReference>
<dbReference type="AlphaFoldDB" id="A0AAN9FXJ1"/>
<feature type="compositionally biased region" description="Low complexity" evidence="8">
    <location>
        <begin position="72"/>
        <end position="86"/>
    </location>
</feature>
<feature type="region of interest" description="Disordered" evidence="8">
    <location>
        <begin position="65"/>
        <end position="110"/>
    </location>
</feature>
<evidence type="ECO:0000256" key="6">
    <source>
        <dbReference type="ARBA" id="ARBA00035301"/>
    </source>
</evidence>
<comment type="similarity">
    <text evidence="2">Belongs to the eukaryotic ribosomal protein P1/P2 family.</text>
</comment>
<sequence>MRYVAAYMLAALGTKGDASPTAADVEKILSSVGIEAEADKVKKIVSELKGKKLEELIEAGTKKLASVPSGGAAPAAAPAAAAAAPAEAKKEEKKAETESEDDDMGFGLFD</sequence>
<dbReference type="InterPro" id="IPR001859">
    <property type="entry name" value="Ribosomal_P1/P2_euk"/>
</dbReference>
<gene>
    <name evidence="9" type="ORF">V1264_022482</name>
</gene>
<proteinExistence type="inferred from homology"/>